<dbReference type="Pfam" id="PF13365">
    <property type="entry name" value="Trypsin_2"/>
    <property type="match status" value="1"/>
</dbReference>
<accession>A0A6N9YLQ9</accession>
<keyword evidence="6" id="KW-0645">Protease</keyword>
<keyword evidence="2 5" id="KW-0812">Transmembrane</keyword>
<dbReference type="InterPro" id="IPR003825">
    <property type="entry name" value="Colicin-V_CvpA"/>
</dbReference>
<feature type="transmembrane region" description="Helical" evidence="5">
    <location>
        <begin position="30"/>
        <end position="53"/>
    </location>
</feature>
<dbReference type="InterPro" id="IPR001940">
    <property type="entry name" value="Peptidase_S1C"/>
</dbReference>
<feature type="transmembrane region" description="Helical" evidence="5">
    <location>
        <begin position="60"/>
        <end position="85"/>
    </location>
</feature>
<dbReference type="NCBIfam" id="NF033740">
    <property type="entry name" value="MarP_fam_protase"/>
    <property type="match status" value="1"/>
</dbReference>
<evidence type="ECO:0000313" key="7">
    <source>
        <dbReference type="Proteomes" id="UP000469185"/>
    </source>
</evidence>
<feature type="transmembrane region" description="Helical" evidence="5">
    <location>
        <begin position="105"/>
        <end position="129"/>
    </location>
</feature>
<name>A0A6N9YLQ9_9ACTN</name>
<dbReference type="GO" id="GO:0006508">
    <property type="term" value="P:proteolysis"/>
    <property type="evidence" value="ECO:0007669"/>
    <property type="project" value="UniProtKB-KW"/>
</dbReference>
<keyword evidence="7" id="KW-1185">Reference proteome</keyword>
<comment type="caution">
    <text evidence="6">The sequence shown here is derived from an EMBL/GenBank/DDBJ whole genome shotgun (WGS) entry which is preliminary data.</text>
</comment>
<dbReference type="InterPro" id="IPR047680">
    <property type="entry name" value="MarP-like"/>
</dbReference>
<dbReference type="Pfam" id="PF02674">
    <property type="entry name" value="Colicin_V"/>
    <property type="match status" value="1"/>
</dbReference>
<evidence type="ECO:0000256" key="5">
    <source>
        <dbReference type="SAM" id="Phobius"/>
    </source>
</evidence>
<evidence type="ECO:0000256" key="1">
    <source>
        <dbReference type="ARBA" id="ARBA00004141"/>
    </source>
</evidence>
<organism evidence="6 7">
    <name type="scientific">Phytoactinopolyspora alkaliphila</name>
    <dbReference type="NCBI Taxonomy" id="1783498"/>
    <lineage>
        <taxon>Bacteria</taxon>
        <taxon>Bacillati</taxon>
        <taxon>Actinomycetota</taxon>
        <taxon>Actinomycetes</taxon>
        <taxon>Jiangellales</taxon>
        <taxon>Jiangellaceae</taxon>
        <taxon>Phytoactinopolyspora</taxon>
    </lineage>
</organism>
<evidence type="ECO:0000256" key="3">
    <source>
        <dbReference type="ARBA" id="ARBA00022989"/>
    </source>
</evidence>
<dbReference type="SUPFAM" id="SSF50494">
    <property type="entry name" value="Trypsin-like serine proteases"/>
    <property type="match status" value="1"/>
</dbReference>
<dbReference type="RefSeq" id="WP_163818584.1">
    <property type="nucleotide sequence ID" value="NZ_JAAGOB010000005.1"/>
</dbReference>
<keyword evidence="4 5" id="KW-0472">Membrane</keyword>
<dbReference type="Gene3D" id="2.40.10.10">
    <property type="entry name" value="Trypsin-like serine proteases"/>
    <property type="match status" value="2"/>
</dbReference>
<dbReference type="PRINTS" id="PR00834">
    <property type="entry name" value="PROTEASES2C"/>
</dbReference>
<dbReference type="InterPro" id="IPR009003">
    <property type="entry name" value="Peptidase_S1_PA"/>
</dbReference>
<gene>
    <name evidence="6" type="ORF">G1H11_10840</name>
</gene>
<keyword evidence="6" id="KW-0378">Hydrolase</keyword>
<evidence type="ECO:0000313" key="6">
    <source>
        <dbReference type="EMBL" id="NED95809.1"/>
    </source>
</evidence>
<reference evidence="6 7" key="1">
    <citation type="submission" date="2020-02" db="EMBL/GenBank/DDBJ databases">
        <authorList>
            <person name="Li X.-J."/>
            <person name="Feng X.-M."/>
        </authorList>
    </citation>
    <scope>NUCLEOTIDE SEQUENCE [LARGE SCALE GENOMIC DNA]</scope>
    <source>
        <strain evidence="6 7">CGMCC 4.7225</strain>
    </source>
</reference>
<feature type="transmembrane region" description="Helical" evidence="5">
    <location>
        <begin position="7"/>
        <end position="24"/>
    </location>
</feature>
<dbReference type="GO" id="GO:0009403">
    <property type="term" value="P:toxin biosynthetic process"/>
    <property type="evidence" value="ECO:0007669"/>
    <property type="project" value="InterPro"/>
</dbReference>
<keyword evidence="3 5" id="KW-1133">Transmembrane helix</keyword>
<dbReference type="GO" id="GO:0004252">
    <property type="term" value="F:serine-type endopeptidase activity"/>
    <property type="evidence" value="ECO:0007669"/>
    <property type="project" value="InterPro"/>
</dbReference>
<evidence type="ECO:0000256" key="2">
    <source>
        <dbReference type="ARBA" id="ARBA00022692"/>
    </source>
</evidence>
<dbReference type="Proteomes" id="UP000469185">
    <property type="component" value="Unassembled WGS sequence"/>
</dbReference>
<dbReference type="AlphaFoldDB" id="A0A6N9YLQ9"/>
<proteinExistence type="predicted"/>
<dbReference type="GO" id="GO:0016020">
    <property type="term" value="C:membrane"/>
    <property type="evidence" value="ECO:0007669"/>
    <property type="project" value="UniProtKB-SubCell"/>
</dbReference>
<evidence type="ECO:0000256" key="4">
    <source>
        <dbReference type="ARBA" id="ARBA00023136"/>
    </source>
</evidence>
<sequence length="397" mass="40625">MIFGLNVVDFIVIALAIVVGYTGWVHGFVVGLLSFAGFVGGAAAGLFLVPVLLGGFEPGLGVSILAVLLVLAIASIGQGVLAWAGGWVRSKVSSRPARHVDAVGGTLLAVAGLLLAAWACGLAISTAAIPYASKSVRESAILRAVDDVVPVSPDNLRQAFQEVVVAGGFPEVVVPWVPEPIQGVDPPSGTLPRDPEVRAATQSVVKVTGRASECARVLEGTAFVIAPERVMTNAHVVAGVSEPVITFPDGDPLAAQVVLFDPDTDVAVLAVPDLPLSALELAEDDPGQGDDAVAVGFPGGNPLTATAVRVRGQYELLGHDIYGQGQVNREVVGLRGRVRPGNSGGPVVSPDGTVYGVIFAASLTDPDTGYALALSEVEDLITQAPEATEAVDTGRCT</sequence>
<dbReference type="EMBL" id="JAAGOB010000005">
    <property type="protein sequence ID" value="NED95809.1"/>
    <property type="molecule type" value="Genomic_DNA"/>
</dbReference>
<comment type="subcellular location">
    <subcellularLocation>
        <location evidence="1">Membrane</location>
        <topology evidence="1">Multi-pass membrane protein</topology>
    </subcellularLocation>
</comment>
<dbReference type="PANTHER" id="PTHR43019:SF23">
    <property type="entry name" value="PROTEASE DO-LIKE 5, CHLOROPLASTIC"/>
    <property type="match status" value="1"/>
</dbReference>
<protein>
    <submittedName>
        <fullName evidence="6">MarP family serine protease</fullName>
    </submittedName>
</protein>
<dbReference type="InterPro" id="IPR043504">
    <property type="entry name" value="Peptidase_S1_PA_chymotrypsin"/>
</dbReference>
<dbReference type="PANTHER" id="PTHR43019">
    <property type="entry name" value="SERINE ENDOPROTEASE DEGS"/>
    <property type="match status" value="1"/>
</dbReference>